<dbReference type="PROSITE" id="PS00409">
    <property type="entry name" value="PROKAR_NTER_METHYL"/>
    <property type="match status" value="1"/>
</dbReference>
<evidence type="ECO:0000313" key="13">
    <source>
        <dbReference type="EMBL" id="RZU45172.1"/>
    </source>
</evidence>
<gene>
    <name evidence="13" type="ORF">EV700_1985</name>
</gene>
<evidence type="ECO:0000256" key="7">
    <source>
        <dbReference type="ARBA" id="ARBA00022989"/>
    </source>
</evidence>
<accession>A0A4Q7Z476</accession>
<dbReference type="EMBL" id="SHKX01000012">
    <property type="protein sequence ID" value="RZU45172.1"/>
    <property type="molecule type" value="Genomic_DNA"/>
</dbReference>
<evidence type="ECO:0000256" key="2">
    <source>
        <dbReference type="ARBA" id="ARBA00021549"/>
    </source>
</evidence>
<evidence type="ECO:0000256" key="1">
    <source>
        <dbReference type="ARBA" id="ARBA00004377"/>
    </source>
</evidence>
<feature type="domain" description="General secretion pathway GspH" evidence="12">
    <location>
        <begin position="53"/>
        <end position="166"/>
    </location>
</feature>
<dbReference type="Pfam" id="PF07963">
    <property type="entry name" value="N_methyl"/>
    <property type="match status" value="1"/>
</dbReference>
<dbReference type="InterPro" id="IPR045584">
    <property type="entry name" value="Pilin-like"/>
</dbReference>
<dbReference type="InterPro" id="IPR049875">
    <property type="entry name" value="TypeII_GspH"/>
</dbReference>
<evidence type="ECO:0000256" key="6">
    <source>
        <dbReference type="ARBA" id="ARBA00022692"/>
    </source>
</evidence>
<comment type="subcellular location">
    <subcellularLocation>
        <location evidence="1">Cell inner membrane</location>
        <topology evidence="1">Single-pass membrane protein</topology>
    </subcellularLocation>
</comment>
<dbReference type="GO" id="GO:0015627">
    <property type="term" value="C:type II protein secretion system complex"/>
    <property type="evidence" value="ECO:0007669"/>
    <property type="project" value="InterPro"/>
</dbReference>
<dbReference type="GO" id="GO:0015628">
    <property type="term" value="P:protein secretion by the type II secretion system"/>
    <property type="evidence" value="ECO:0007669"/>
    <property type="project" value="InterPro"/>
</dbReference>
<evidence type="ECO:0000256" key="4">
    <source>
        <dbReference type="ARBA" id="ARBA00022481"/>
    </source>
</evidence>
<dbReference type="NCBIfam" id="TIGR02532">
    <property type="entry name" value="IV_pilin_GFxxxE"/>
    <property type="match status" value="1"/>
</dbReference>
<organism evidence="13 14">
    <name type="scientific">Fluviicoccus keumensis</name>
    <dbReference type="NCBI Taxonomy" id="1435465"/>
    <lineage>
        <taxon>Bacteria</taxon>
        <taxon>Pseudomonadati</taxon>
        <taxon>Pseudomonadota</taxon>
        <taxon>Gammaproteobacteria</taxon>
        <taxon>Moraxellales</taxon>
        <taxon>Moraxellaceae</taxon>
        <taxon>Fluviicoccus</taxon>
    </lineage>
</organism>
<keyword evidence="3" id="KW-1003">Cell membrane</keyword>
<dbReference type="NCBIfam" id="TIGR01708">
    <property type="entry name" value="typeII_sec_gspH"/>
    <property type="match status" value="1"/>
</dbReference>
<reference evidence="13 14" key="1">
    <citation type="submission" date="2019-02" db="EMBL/GenBank/DDBJ databases">
        <title>Genomic Encyclopedia of Type Strains, Phase IV (KMG-IV): sequencing the most valuable type-strain genomes for metagenomic binning, comparative biology and taxonomic classification.</title>
        <authorList>
            <person name="Goeker M."/>
        </authorList>
    </citation>
    <scope>NUCLEOTIDE SEQUENCE [LARGE SCALE GENOMIC DNA]</scope>
    <source>
        <strain evidence="13 14">DSM 105135</strain>
    </source>
</reference>
<keyword evidence="5" id="KW-0997">Cell inner membrane</keyword>
<keyword evidence="8 11" id="KW-0472">Membrane</keyword>
<dbReference type="InterPro" id="IPR002416">
    <property type="entry name" value="T2SS_protein-GspH"/>
</dbReference>
<feature type="transmembrane region" description="Helical" evidence="11">
    <location>
        <begin position="20"/>
        <end position="41"/>
    </location>
</feature>
<evidence type="ECO:0000256" key="10">
    <source>
        <dbReference type="ARBA" id="ARBA00030775"/>
    </source>
</evidence>
<keyword evidence="4" id="KW-0488">Methylation</keyword>
<dbReference type="Proteomes" id="UP000292423">
    <property type="component" value="Unassembled WGS sequence"/>
</dbReference>
<dbReference type="AlphaFoldDB" id="A0A4Q7Z476"/>
<dbReference type="RefSeq" id="WP_165391415.1">
    <property type="nucleotide sequence ID" value="NZ_SHKX01000012.1"/>
</dbReference>
<sequence length="191" mass="20358">MTASRGSPAFPAIPSRGFTLIEVLLVVLLIGIVSGLVLMAASPSDPARLVVGEADRLEEAISLAQDTAVSDNLQIGLTSTDDGYTFLEYDDASQQWMPSPNEAFRDYHMPAEIRVEITPAEVRRENGAPAPAIPVKDGDKKGTLKPQVLLLSSGESTPAQIRVSADKVPTEVLQLDDIGNLKRNPEAGAKP</sequence>
<keyword evidence="14" id="KW-1185">Reference proteome</keyword>
<dbReference type="GO" id="GO:0005886">
    <property type="term" value="C:plasma membrane"/>
    <property type="evidence" value="ECO:0007669"/>
    <property type="project" value="UniProtKB-SubCell"/>
</dbReference>
<dbReference type="InterPro" id="IPR022346">
    <property type="entry name" value="T2SS_GspH"/>
</dbReference>
<evidence type="ECO:0000256" key="8">
    <source>
        <dbReference type="ARBA" id="ARBA00023136"/>
    </source>
</evidence>
<comment type="caution">
    <text evidence="13">The sequence shown here is derived from an EMBL/GenBank/DDBJ whole genome shotgun (WGS) entry which is preliminary data.</text>
</comment>
<dbReference type="SUPFAM" id="SSF54523">
    <property type="entry name" value="Pili subunits"/>
    <property type="match status" value="1"/>
</dbReference>
<proteinExistence type="inferred from homology"/>
<dbReference type="Pfam" id="PF12019">
    <property type="entry name" value="GspH"/>
    <property type="match status" value="1"/>
</dbReference>
<evidence type="ECO:0000256" key="3">
    <source>
        <dbReference type="ARBA" id="ARBA00022475"/>
    </source>
</evidence>
<dbReference type="InterPro" id="IPR012902">
    <property type="entry name" value="N_methyl_site"/>
</dbReference>
<name>A0A4Q7Z476_9GAMM</name>
<evidence type="ECO:0000256" key="11">
    <source>
        <dbReference type="SAM" id="Phobius"/>
    </source>
</evidence>
<keyword evidence="7 11" id="KW-1133">Transmembrane helix</keyword>
<comment type="similarity">
    <text evidence="9">Belongs to the GSP H family.</text>
</comment>
<evidence type="ECO:0000313" key="14">
    <source>
        <dbReference type="Proteomes" id="UP000292423"/>
    </source>
</evidence>
<protein>
    <recommendedName>
        <fullName evidence="2">Type II secretion system protein H</fullName>
    </recommendedName>
    <alternativeName>
        <fullName evidence="10">General secretion pathway protein H</fullName>
    </alternativeName>
</protein>
<dbReference type="Gene3D" id="3.55.40.10">
    <property type="entry name" value="minor pseudopilin epsh domain"/>
    <property type="match status" value="1"/>
</dbReference>
<dbReference type="PRINTS" id="PR00885">
    <property type="entry name" value="BCTERIALGSPH"/>
</dbReference>
<evidence type="ECO:0000256" key="9">
    <source>
        <dbReference type="ARBA" id="ARBA00025772"/>
    </source>
</evidence>
<evidence type="ECO:0000259" key="12">
    <source>
        <dbReference type="Pfam" id="PF12019"/>
    </source>
</evidence>
<keyword evidence="6 11" id="KW-0812">Transmembrane</keyword>
<evidence type="ECO:0000256" key="5">
    <source>
        <dbReference type="ARBA" id="ARBA00022519"/>
    </source>
</evidence>